<comment type="subcellular location">
    <subcellularLocation>
        <location evidence="1 11">Cell outer membrane</location>
        <topology evidence="1 11">Multi-pass membrane protein</topology>
    </subcellularLocation>
</comment>
<evidence type="ECO:0000256" key="11">
    <source>
        <dbReference type="PROSITE-ProRule" id="PRU01360"/>
    </source>
</evidence>
<dbReference type="GO" id="GO:0006826">
    <property type="term" value="P:iron ion transport"/>
    <property type="evidence" value="ECO:0007669"/>
    <property type="project" value="UniProtKB-KW"/>
</dbReference>
<name>A0A5P9NN66_9GAMM</name>
<dbReference type="GO" id="GO:0009279">
    <property type="term" value="C:cell outer membrane"/>
    <property type="evidence" value="ECO:0007669"/>
    <property type="project" value="UniProtKB-SubCell"/>
</dbReference>
<proteinExistence type="inferred from homology"/>
<feature type="signal peptide" evidence="13">
    <location>
        <begin position="1"/>
        <end position="20"/>
    </location>
</feature>
<dbReference type="Pfam" id="PF00593">
    <property type="entry name" value="TonB_dep_Rec_b-barrel"/>
    <property type="match status" value="1"/>
</dbReference>
<evidence type="ECO:0000256" key="8">
    <source>
        <dbReference type="ARBA" id="ARBA00023077"/>
    </source>
</evidence>
<protein>
    <recommendedName>
        <fullName evidence="18">TonB-dependent receptor</fullName>
    </recommendedName>
</protein>
<evidence type="ECO:0008006" key="18">
    <source>
        <dbReference type="Google" id="ProtNLM"/>
    </source>
</evidence>
<dbReference type="AlphaFoldDB" id="A0A5P9NN66"/>
<evidence type="ECO:0000259" key="15">
    <source>
        <dbReference type="Pfam" id="PF07715"/>
    </source>
</evidence>
<feature type="domain" description="TonB-dependent receptor-like beta-barrel" evidence="14">
    <location>
        <begin position="228"/>
        <end position="658"/>
    </location>
</feature>
<keyword evidence="4" id="KW-0410">Iron transport</keyword>
<evidence type="ECO:0000256" key="9">
    <source>
        <dbReference type="ARBA" id="ARBA00023136"/>
    </source>
</evidence>
<keyword evidence="5 11" id="KW-0812">Transmembrane</keyword>
<keyword evidence="13" id="KW-0732">Signal</keyword>
<keyword evidence="8 12" id="KW-0798">TonB box</keyword>
<dbReference type="PANTHER" id="PTHR32552">
    <property type="entry name" value="FERRICHROME IRON RECEPTOR-RELATED"/>
    <property type="match status" value="1"/>
</dbReference>
<keyword evidence="17" id="KW-1185">Reference proteome</keyword>
<evidence type="ECO:0000256" key="7">
    <source>
        <dbReference type="ARBA" id="ARBA00023065"/>
    </source>
</evidence>
<accession>A0A5P9NN66</accession>
<organism evidence="16 17">
    <name type="scientific">Halioglobus maricola</name>
    <dbReference type="NCBI Taxonomy" id="2601894"/>
    <lineage>
        <taxon>Bacteria</taxon>
        <taxon>Pseudomonadati</taxon>
        <taxon>Pseudomonadota</taxon>
        <taxon>Gammaproteobacteria</taxon>
        <taxon>Cellvibrionales</taxon>
        <taxon>Halieaceae</taxon>
        <taxon>Halioglobus</taxon>
    </lineage>
</organism>
<evidence type="ECO:0000256" key="5">
    <source>
        <dbReference type="ARBA" id="ARBA00022692"/>
    </source>
</evidence>
<dbReference type="SUPFAM" id="SSF56935">
    <property type="entry name" value="Porins"/>
    <property type="match status" value="1"/>
</dbReference>
<keyword evidence="10 11" id="KW-0998">Cell outer membrane</keyword>
<evidence type="ECO:0000256" key="12">
    <source>
        <dbReference type="RuleBase" id="RU003357"/>
    </source>
</evidence>
<dbReference type="InterPro" id="IPR000531">
    <property type="entry name" value="Beta-barrel_TonB"/>
</dbReference>
<keyword evidence="9 11" id="KW-0472">Membrane</keyword>
<dbReference type="PROSITE" id="PS52016">
    <property type="entry name" value="TONB_DEPENDENT_REC_3"/>
    <property type="match status" value="1"/>
</dbReference>
<keyword evidence="7" id="KW-0406">Ion transport</keyword>
<dbReference type="InterPro" id="IPR039426">
    <property type="entry name" value="TonB-dep_rcpt-like"/>
</dbReference>
<gene>
    <name evidence="16" type="ORF">EY643_17105</name>
</gene>
<dbReference type="InterPro" id="IPR036942">
    <property type="entry name" value="Beta-barrel_TonB_sf"/>
</dbReference>
<evidence type="ECO:0000256" key="10">
    <source>
        <dbReference type="ARBA" id="ARBA00023237"/>
    </source>
</evidence>
<evidence type="ECO:0000313" key="17">
    <source>
        <dbReference type="Proteomes" id="UP000326287"/>
    </source>
</evidence>
<evidence type="ECO:0000259" key="14">
    <source>
        <dbReference type="Pfam" id="PF00593"/>
    </source>
</evidence>
<dbReference type="Gene3D" id="2.40.170.20">
    <property type="entry name" value="TonB-dependent receptor, beta-barrel domain"/>
    <property type="match status" value="1"/>
</dbReference>
<dbReference type="Proteomes" id="UP000326287">
    <property type="component" value="Chromosome"/>
</dbReference>
<dbReference type="RefSeq" id="WP_153240382.1">
    <property type="nucleotide sequence ID" value="NZ_CP036422.1"/>
</dbReference>
<evidence type="ECO:0000256" key="2">
    <source>
        <dbReference type="ARBA" id="ARBA00022448"/>
    </source>
</evidence>
<sequence length="702" mass="77921">MKTRHTLIAASLAAAAPVFAQPPALEELVVTAEFRSTPLLDQSASTSVVTGEDISQRAGQHLEDILNLAPNVNYASGASRARFFQIRGIGERSQFQEPLNPSIGLVIDGIDFSGLGNAGTLFDVDQVEVLRGPQGTLHGANALAGLINIRSAAPADEPSMRVEAMAADYGTWSAGIVGTGPLISDTLLYRLAVNTYQSDGFVENDFLDTDDTNNRDETSIRGKLRWLMSDDNTVDLTAMYIDIDNGYDTFSLDNTRQTLSDEPGRDAQESTALGLDWRSELGFAQLQTLASYATSETEYSYDEDWSFVGIAPGWEYSSFDQYLRDRDSYSLELRLVSDESNRLFNDSSDWVAGVYYLADREDLERNYTYLAGPFSSTYDTDTLAVFGQLDSDLSDALTLIAGLRYEERDTDYSDSNDVASDPGKGLWGGRLTLEYTLGDQQMIYGGVSRGYRTHGVNANILASMDATDDPDELEQLRSLQEYDEEFLLNYELGFKGGFADGTVLVRAALFYMDREDQQVKGSLVLPREDGSTQFIDHIANAAEGNNYGLELETNWQALDSLSLYANIGLLETEFEDYINADGEDLSGREQAHAPGYQFAVGGRFDFGSGFYGRLDVEGKDDFYFSDRHDVQAPSYELLHARLGWANDHWSLALWGRNLTDEDYYVRGFGSFGNDPRKEYVTEPYYQYGEPRMVGVSASYSFQ</sequence>
<keyword evidence="6" id="KW-0408">Iron</keyword>
<feature type="chain" id="PRO_5025037747" description="TonB-dependent receptor" evidence="13">
    <location>
        <begin position="21"/>
        <end position="702"/>
    </location>
</feature>
<dbReference type="PANTHER" id="PTHR32552:SF81">
    <property type="entry name" value="TONB-DEPENDENT OUTER MEMBRANE RECEPTOR"/>
    <property type="match status" value="1"/>
</dbReference>
<comment type="similarity">
    <text evidence="11 12">Belongs to the TonB-dependent receptor family.</text>
</comment>
<dbReference type="OrthoDB" id="7051185at2"/>
<dbReference type="EMBL" id="CP036422">
    <property type="protein sequence ID" value="QFU77237.1"/>
    <property type="molecule type" value="Genomic_DNA"/>
</dbReference>
<dbReference type="Pfam" id="PF07715">
    <property type="entry name" value="Plug"/>
    <property type="match status" value="1"/>
</dbReference>
<evidence type="ECO:0000256" key="1">
    <source>
        <dbReference type="ARBA" id="ARBA00004571"/>
    </source>
</evidence>
<keyword evidence="3 11" id="KW-1134">Transmembrane beta strand</keyword>
<feature type="domain" description="TonB-dependent receptor plug" evidence="15">
    <location>
        <begin position="39"/>
        <end position="145"/>
    </location>
</feature>
<reference evidence="16 17" key="1">
    <citation type="submission" date="2019-02" db="EMBL/GenBank/DDBJ databases">
        <authorList>
            <person name="Li S.-H."/>
        </authorList>
    </citation>
    <scope>NUCLEOTIDE SEQUENCE [LARGE SCALE GENOMIC DNA]</scope>
    <source>
        <strain evidence="16 17">IMCC14385</strain>
    </source>
</reference>
<evidence type="ECO:0000256" key="3">
    <source>
        <dbReference type="ARBA" id="ARBA00022452"/>
    </source>
</evidence>
<evidence type="ECO:0000256" key="6">
    <source>
        <dbReference type="ARBA" id="ARBA00023004"/>
    </source>
</evidence>
<evidence type="ECO:0000313" key="16">
    <source>
        <dbReference type="EMBL" id="QFU77237.1"/>
    </source>
</evidence>
<keyword evidence="2 11" id="KW-0813">Transport</keyword>
<evidence type="ECO:0000256" key="4">
    <source>
        <dbReference type="ARBA" id="ARBA00022496"/>
    </source>
</evidence>
<dbReference type="KEGG" id="halc:EY643_17105"/>
<evidence type="ECO:0000256" key="13">
    <source>
        <dbReference type="SAM" id="SignalP"/>
    </source>
</evidence>
<dbReference type="InterPro" id="IPR012910">
    <property type="entry name" value="Plug_dom"/>
</dbReference>